<dbReference type="GO" id="GO:0008170">
    <property type="term" value="F:N-methyltransferase activity"/>
    <property type="evidence" value="ECO:0007669"/>
    <property type="project" value="InterPro"/>
</dbReference>
<dbReference type="RefSeq" id="WP_237972668.1">
    <property type="nucleotide sequence ID" value="NZ_JAKNDE010000032.1"/>
</dbReference>
<sequence>MSNTSIELSNQSCFDFLKNLPNNSVDLFLIDPPYEVSRDTNFQSGELKGDNTDRFRVSMDFGDWDNGFTGLDKVIAEAYRVLRKGGTLICFYDLWKLTTLKEYFENAKFKQLRLIEWLKTNPVPLNSKTNYLTNAREIAVLGVKGGCPTFHSEYDNGIYKYPICHDKGRFHPTQKPLALIEDLIKKHSEEGDMVVDCFSGSGTTAVAASNTGRNFVGCELSKEYYDKSIKRLEKMDIDVKKGEAQ</sequence>
<feature type="domain" description="DNA methylase N-4/N-6" evidence="5">
    <location>
        <begin position="25"/>
        <end position="228"/>
    </location>
</feature>
<dbReference type="EMBL" id="JAKNDE010000032">
    <property type="protein sequence ID" value="MCG5035138.1"/>
    <property type="molecule type" value="Genomic_DNA"/>
</dbReference>
<evidence type="ECO:0000313" key="6">
    <source>
        <dbReference type="EMBL" id="MCG5035138.1"/>
    </source>
</evidence>
<comment type="similarity">
    <text evidence="4">Belongs to the N(4)/N(6)-methyltransferase family.</text>
</comment>
<dbReference type="Gene3D" id="3.40.50.150">
    <property type="entry name" value="Vaccinia Virus protein VP39"/>
    <property type="match status" value="1"/>
</dbReference>
<dbReference type="GO" id="GO:0003677">
    <property type="term" value="F:DNA binding"/>
    <property type="evidence" value="ECO:0007669"/>
    <property type="project" value="InterPro"/>
</dbReference>
<dbReference type="InterPro" id="IPR001091">
    <property type="entry name" value="RM_Methyltransferase"/>
</dbReference>
<keyword evidence="2" id="KW-0808">Transferase</keyword>
<dbReference type="PRINTS" id="PR00508">
    <property type="entry name" value="S21N4MTFRASE"/>
</dbReference>
<dbReference type="GO" id="GO:0032259">
    <property type="term" value="P:methylation"/>
    <property type="evidence" value="ECO:0007669"/>
    <property type="project" value="UniProtKB-KW"/>
</dbReference>
<dbReference type="Proteomes" id="UP001200089">
    <property type="component" value="Unassembled WGS sequence"/>
</dbReference>
<evidence type="ECO:0000313" key="7">
    <source>
        <dbReference type="Proteomes" id="UP001200089"/>
    </source>
</evidence>
<dbReference type="InterPro" id="IPR029063">
    <property type="entry name" value="SAM-dependent_MTases_sf"/>
</dbReference>
<evidence type="ECO:0000256" key="3">
    <source>
        <dbReference type="ARBA" id="ARBA00022747"/>
    </source>
</evidence>
<name>A0AAW5CU57_9FIRM</name>
<evidence type="ECO:0000259" key="5">
    <source>
        <dbReference type="Pfam" id="PF01555"/>
    </source>
</evidence>
<dbReference type="EC" id="2.1.1.-" evidence="4"/>
<evidence type="ECO:0000256" key="1">
    <source>
        <dbReference type="ARBA" id="ARBA00022603"/>
    </source>
</evidence>
<comment type="caution">
    <text evidence="6">The sequence shown here is derived from an EMBL/GenBank/DDBJ whole genome shotgun (WGS) entry which is preliminary data.</text>
</comment>
<dbReference type="InterPro" id="IPR002941">
    <property type="entry name" value="DNA_methylase_N4/N6"/>
</dbReference>
<keyword evidence="1" id="KW-0489">Methyltransferase</keyword>
<evidence type="ECO:0000256" key="2">
    <source>
        <dbReference type="ARBA" id="ARBA00022679"/>
    </source>
</evidence>
<dbReference type="GO" id="GO:0009307">
    <property type="term" value="P:DNA restriction-modification system"/>
    <property type="evidence" value="ECO:0007669"/>
    <property type="project" value="UniProtKB-KW"/>
</dbReference>
<evidence type="ECO:0000256" key="4">
    <source>
        <dbReference type="RuleBase" id="RU362026"/>
    </source>
</evidence>
<gene>
    <name evidence="6" type="ORF">L0P48_16230</name>
</gene>
<dbReference type="AlphaFoldDB" id="A0AAW5CU57"/>
<protein>
    <recommendedName>
        <fullName evidence="4">Methyltransferase</fullName>
        <ecNumber evidence="4">2.1.1.-</ecNumber>
    </recommendedName>
</protein>
<proteinExistence type="inferred from homology"/>
<dbReference type="Pfam" id="PF01555">
    <property type="entry name" value="N6_N4_Mtase"/>
    <property type="match status" value="1"/>
</dbReference>
<reference evidence="6" key="1">
    <citation type="submission" date="2022-01" db="EMBL/GenBank/DDBJ databases">
        <title>Collection of gut derived symbiotic bacterial strains cultured from healthy donors.</title>
        <authorList>
            <person name="Lin H."/>
            <person name="Kohout C."/>
            <person name="Waligurski E."/>
            <person name="Pamer E.G."/>
        </authorList>
    </citation>
    <scope>NUCLEOTIDE SEQUENCE</scope>
    <source>
        <strain evidence="6">DFI.1.11</strain>
    </source>
</reference>
<organism evidence="6 7">
    <name type="scientific">Blautia massiliensis</name>
    <name type="common">ex Durand et al. 2017</name>
    <dbReference type="NCBI Taxonomy" id="1737424"/>
    <lineage>
        <taxon>Bacteria</taxon>
        <taxon>Bacillati</taxon>
        <taxon>Bacillota</taxon>
        <taxon>Clostridia</taxon>
        <taxon>Lachnospirales</taxon>
        <taxon>Lachnospiraceae</taxon>
        <taxon>Blautia</taxon>
    </lineage>
</organism>
<keyword evidence="3" id="KW-0680">Restriction system</keyword>
<accession>A0AAW5CU57</accession>
<dbReference type="SUPFAM" id="SSF53335">
    <property type="entry name" value="S-adenosyl-L-methionine-dependent methyltransferases"/>
    <property type="match status" value="1"/>
</dbReference>